<dbReference type="Gene3D" id="3.30.559.30">
    <property type="entry name" value="Nonribosomal peptide synthetase, condensation domain"/>
    <property type="match status" value="1"/>
</dbReference>
<dbReference type="InterPro" id="IPR000873">
    <property type="entry name" value="AMP-dep_synth/lig_dom"/>
</dbReference>
<feature type="region of interest" description="Disordered" evidence="4">
    <location>
        <begin position="545"/>
        <end position="587"/>
    </location>
</feature>
<dbReference type="InterPro" id="IPR036736">
    <property type="entry name" value="ACP-like_sf"/>
</dbReference>
<dbReference type="SUPFAM" id="SSF53474">
    <property type="entry name" value="alpha/beta-Hydrolases"/>
    <property type="match status" value="1"/>
</dbReference>
<dbReference type="Proteomes" id="UP001501442">
    <property type="component" value="Unassembled WGS sequence"/>
</dbReference>
<dbReference type="Pfam" id="PF00975">
    <property type="entry name" value="Thioesterase"/>
    <property type="match status" value="1"/>
</dbReference>
<dbReference type="Gene3D" id="3.40.50.1820">
    <property type="entry name" value="alpha/beta hydrolase"/>
    <property type="match status" value="1"/>
</dbReference>
<feature type="domain" description="Carrier" evidence="5">
    <location>
        <begin position="939"/>
        <end position="1014"/>
    </location>
</feature>
<dbReference type="InterPro" id="IPR001242">
    <property type="entry name" value="Condensation_dom"/>
</dbReference>
<evidence type="ECO:0000256" key="3">
    <source>
        <dbReference type="ARBA" id="ARBA00022553"/>
    </source>
</evidence>
<dbReference type="CDD" id="cd19543">
    <property type="entry name" value="DCL_NRPS"/>
    <property type="match status" value="1"/>
</dbReference>
<evidence type="ECO:0000313" key="6">
    <source>
        <dbReference type="EMBL" id="GAA4632966.1"/>
    </source>
</evidence>
<dbReference type="PANTHER" id="PTHR45527">
    <property type="entry name" value="NONRIBOSOMAL PEPTIDE SYNTHETASE"/>
    <property type="match status" value="1"/>
</dbReference>
<evidence type="ECO:0000259" key="5">
    <source>
        <dbReference type="PROSITE" id="PS50075"/>
    </source>
</evidence>
<dbReference type="SMART" id="SM00824">
    <property type="entry name" value="PKS_TE"/>
    <property type="match status" value="1"/>
</dbReference>
<reference evidence="7" key="1">
    <citation type="journal article" date="2019" name="Int. J. Syst. Evol. Microbiol.">
        <title>The Global Catalogue of Microorganisms (GCM) 10K type strain sequencing project: providing services to taxonomists for standard genome sequencing and annotation.</title>
        <authorList>
            <consortium name="The Broad Institute Genomics Platform"/>
            <consortium name="The Broad Institute Genome Sequencing Center for Infectious Disease"/>
            <person name="Wu L."/>
            <person name="Ma J."/>
        </authorList>
    </citation>
    <scope>NUCLEOTIDE SEQUENCE [LARGE SCALE GENOMIC DNA]</scope>
    <source>
        <strain evidence="7">JCM 17939</strain>
    </source>
</reference>
<comment type="cofactor">
    <cofactor evidence="1">
        <name>pantetheine 4'-phosphate</name>
        <dbReference type="ChEBI" id="CHEBI:47942"/>
    </cofactor>
</comment>
<dbReference type="InterPro" id="IPR029058">
    <property type="entry name" value="AB_hydrolase_fold"/>
</dbReference>
<dbReference type="NCBIfam" id="TIGR01733">
    <property type="entry name" value="AA-adenyl-dom"/>
    <property type="match status" value="1"/>
</dbReference>
<dbReference type="Pfam" id="PF00550">
    <property type="entry name" value="PP-binding"/>
    <property type="match status" value="1"/>
</dbReference>
<dbReference type="InterPro" id="IPR020806">
    <property type="entry name" value="PKS_PP-bd"/>
</dbReference>
<dbReference type="InterPro" id="IPR010071">
    <property type="entry name" value="AA_adenyl_dom"/>
</dbReference>
<dbReference type="InterPro" id="IPR045851">
    <property type="entry name" value="AMP-bd_C_sf"/>
</dbReference>
<protein>
    <recommendedName>
        <fullName evidence="5">Carrier domain-containing protein</fullName>
    </recommendedName>
</protein>
<dbReference type="PROSITE" id="PS00012">
    <property type="entry name" value="PHOSPHOPANTETHEINE"/>
    <property type="match status" value="1"/>
</dbReference>
<comment type="caution">
    <text evidence="6">The sequence shown here is derived from an EMBL/GenBank/DDBJ whole genome shotgun (WGS) entry which is preliminary data.</text>
</comment>
<dbReference type="Gene3D" id="3.30.559.10">
    <property type="entry name" value="Chloramphenicol acetyltransferase-like domain"/>
    <property type="match status" value="1"/>
</dbReference>
<organism evidence="6 7">
    <name type="scientific">Actinoallomurus vinaceus</name>
    <dbReference type="NCBI Taxonomy" id="1080074"/>
    <lineage>
        <taxon>Bacteria</taxon>
        <taxon>Bacillati</taxon>
        <taxon>Actinomycetota</taxon>
        <taxon>Actinomycetes</taxon>
        <taxon>Streptosporangiales</taxon>
        <taxon>Thermomonosporaceae</taxon>
        <taxon>Actinoallomurus</taxon>
    </lineage>
</organism>
<dbReference type="InterPro" id="IPR023213">
    <property type="entry name" value="CAT-like_dom_sf"/>
</dbReference>
<dbReference type="Gene3D" id="3.40.50.980">
    <property type="match status" value="2"/>
</dbReference>
<evidence type="ECO:0000256" key="2">
    <source>
        <dbReference type="ARBA" id="ARBA00022450"/>
    </source>
</evidence>
<dbReference type="SUPFAM" id="SSF52777">
    <property type="entry name" value="CoA-dependent acyltransferases"/>
    <property type="match status" value="2"/>
</dbReference>
<dbReference type="SUPFAM" id="SSF47336">
    <property type="entry name" value="ACP-like"/>
    <property type="match status" value="1"/>
</dbReference>
<dbReference type="SUPFAM" id="SSF56801">
    <property type="entry name" value="Acetyl-CoA synthetase-like"/>
    <property type="match status" value="1"/>
</dbReference>
<dbReference type="PANTHER" id="PTHR45527:SF1">
    <property type="entry name" value="FATTY ACID SYNTHASE"/>
    <property type="match status" value="1"/>
</dbReference>
<evidence type="ECO:0000256" key="4">
    <source>
        <dbReference type="SAM" id="MobiDB-lite"/>
    </source>
</evidence>
<dbReference type="Gene3D" id="2.30.38.10">
    <property type="entry name" value="Luciferase, Domain 3"/>
    <property type="match status" value="1"/>
</dbReference>
<dbReference type="InterPro" id="IPR001031">
    <property type="entry name" value="Thioesterase"/>
</dbReference>
<dbReference type="Pfam" id="PF00501">
    <property type="entry name" value="AMP-binding"/>
    <property type="match status" value="1"/>
</dbReference>
<name>A0ABP8UJ81_9ACTN</name>
<dbReference type="InterPro" id="IPR025110">
    <property type="entry name" value="AMP-bd_C"/>
</dbReference>
<dbReference type="Gene3D" id="3.30.300.30">
    <property type="match status" value="1"/>
</dbReference>
<dbReference type="SMART" id="SM00823">
    <property type="entry name" value="PKS_PP"/>
    <property type="match status" value="1"/>
</dbReference>
<proteinExistence type="predicted"/>
<evidence type="ECO:0000313" key="7">
    <source>
        <dbReference type="Proteomes" id="UP001501442"/>
    </source>
</evidence>
<dbReference type="InterPro" id="IPR020802">
    <property type="entry name" value="TesA-like"/>
</dbReference>
<keyword evidence="2" id="KW-0596">Phosphopantetheine</keyword>
<accession>A0ABP8UJ81</accession>
<dbReference type="InterPro" id="IPR009081">
    <property type="entry name" value="PP-bd_ACP"/>
</dbReference>
<dbReference type="Pfam" id="PF00668">
    <property type="entry name" value="Condensation"/>
    <property type="match status" value="1"/>
</dbReference>
<keyword evidence="3" id="KW-0597">Phosphoprotein</keyword>
<evidence type="ECO:0000256" key="1">
    <source>
        <dbReference type="ARBA" id="ARBA00001957"/>
    </source>
</evidence>
<sequence length="1278" mass="136859">MTAHGGRLEDILPLSPLQQGLYFHAALDDRDLYATQLVLDLVGPLDVAALKRAASALLARHANLRCGFRQRKNGEPVQLVHREVALPWEETPDDPDAVAERERIRPFDLARPPLLRFTLVPEAPDRHRLIVTGHHILLDGWSMPVLAEEFFALYLGGGLPPVTPYKRYLEWLAGRDRTAAREAWAKALDGVEEPTLVAPATVTGPPLPPERVTAEIALDLAPVRRHGLTANTLVQGAWGLLLSRLTGRDDVVFGTAVSGRPPEIPGVERMVGLFINTVPVRVRIDEGESVAALLTRLQDEQAELFPHQHLGLTEISRTPLFDTMTAFENYPQPGDIALGDVRVGRVDLFDATHYPLALVAAPLGSDRLWLRLDHRPDAYDRAEAELLLARVERLLHAMAARPDAPVADLDVLLPGERERILGDWASGPPAVPLRTLPELVGDWVERTPDALAVTFADHALTYAELWARAGELAAELTRLGVGPETIVAIALPRSAEFVVSALAVSRAGGVYLPIDPGYPPDRIAYMLDDARPACVIAQDGAPLPYDGPRLPPPSLTAGGSPFPTAAEGRVSPTQQGRADLPAGDGQVSRARRVRAENAAYVIYTSGSTGRPKGVVVSHAGLASLAAAEVEGFGIAPGDRTLHFASPSFDASVFELLMGLTSGGTVTIVPPDVYGGEALTETLRQVAHGFVPPAVLAGVDPEGLANLRTLVVGGEACPPGLAERWAPGRRMINAYGPTETTVAATMSAPLTRDASTIGRAITGARVYVLDGRLRPVPPGVPGELYVAGIGLARGYLNRPALTAERFVADPFAPGRMYRTGDLVRRRADGGLEYLGRTDAQVKVRGFRIELDEIEAVLTEQAGVAQAAVVVREDRPDDRRLVAYVTGDADPAELRRAVARTLPGHMVPSAVVVLDALPLGPSGKLDRAALPAPELCQASRPPLGPLEEILCGLFAEVLGLDRVGVDDGFFELGGDSLLATRLAGRIHTELGVETPVRTLFEAPTVATLSRRLGTAHPAGADDATDSGVTGSGGMAPLEVLLPLRTRGDRPPLFCVHPAIGVAWSYAGLIRQLPDRPVYGLQARGIARDEELPRSIEETAADYVAVLRAVQPAGPYHLLGWSLGGLIAHAMAVRLRAEGERVALLALMDAYPLDGDPDADVPLPDLLRDLGFDVADDVTTGDVAALLEGGTLGGIDGRHLEGMYRAYLNALRNGRRFVPGRFDGNLLLFTAARNDERPSPDVWRPYAARVEEHVVDCAHTEMADPGPLARIAARLKETLEP</sequence>
<dbReference type="EMBL" id="BAABHK010000011">
    <property type="protein sequence ID" value="GAA4632966.1"/>
    <property type="molecule type" value="Genomic_DNA"/>
</dbReference>
<gene>
    <name evidence="6" type="ORF">GCM10023196_068610</name>
</gene>
<dbReference type="InterPro" id="IPR020845">
    <property type="entry name" value="AMP-binding_CS"/>
</dbReference>
<dbReference type="PROSITE" id="PS50075">
    <property type="entry name" value="CARRIER"/>
    <property type="match status" value="1"/>
</dbReference>
<dbReference type="PROSITE" id="PS00455">
    <property type="entry name" value="AMP_BINDING"/>
    <property type="match status" value="1"/>
</dbReference>
<dbReference type="InterPro" id="IPR006162">
    <property type="entry name" value="Ppantetheine_attach_site"/>
</dbReference>
<dbReference type="RefSeq" id="WP_345435951.1">
    <property type="nucleotide sequence ID" value="NZ_BAABHK010000011.1"/>
</dbReference>
<keyword evidence="7" id="KW-1185">Reference proteome</keyword>
<dbReference type="Pfam" id="PF13193">
    <property type="entry name" value="AMP-binding_C"/>
    <property type="match status" value="1"/>
</dbReference>